<dbReference type="Pfam" id="PF03466">
    <property type="entry name" value="LysR_substrate"/>
    <property type="match status" value="1"/>
</dbReference>
<dbReference type="InterPro" id="IPR036388">
    <property type="entry name" value="WH-like_DNA-bd_sf"/>
</dbReference>
<name>A0ABN1PJB0_9PSEU</name>
<evidence type="ECO:0000256" key="2">
    <source>
        <dbReference type="ARBA" id="ARBA00023015"/>
    </source>
</evidence>
<feature type="region of interest" description="Disordered" evidence="5">
    <location>
        <begin position="304"/>
        <end position="323"/>
    </location>
</feature>
<comment type="similarity">
    <text evidence="1">Belongs to the LysR transcriptional regulatory family.</text>
</comment>
<dbReference type="SUPFAM" id="SSF53850">
    <property type="entry name" value="Periplasmic binding protein-like II"/>
    <property type="match status" value="1"/>
</dbReference>
<evidence type="ECO:0000256" key="1">
    <source>
        <dbReference type="ARBA" id="ARBA00009437"/>
    </source>
</evidence>
<accession>A0ABN1PJB0</accession>
<evidence type="ECO:0000256" key="4">
    <source>
        <dbReference type="ARBA" id="ARBA00023163"/>
    </source>
</evidence>
<dbReference type="SUPFAM" id="SSF46785">
    <property type="entry name" value="Winged helix' DNA-binding domain"/>
    <property type="match status" value="1"/>
</dbReference>
<organism evidence="7 8">
    <name type="scientific">Pseudonocardia zijingensis</name>
    <dbReference type="NCBI Taxonomy" id="153376"/>
    <lineage>
        <taxon>Bacteria</taxon>
        <taxon>Bacillati</taxon>
        <taxon>Actinomycetota</taxon>
        <taxon>Actinomycetes</taxon>
        <taxon>Pseudonocardiales</taxon>
        <taxon>Pseudonocardiaceae</taxon>
        <taxon>Pseudonocardia</taxon>
    </lineage>
</organism>
<dbReference type="Proteomes" id="UP001499967">
    <property type="component" value="Unassembled WGS sequence"/>
</dbReference>
<comment type="caution">
    <text evidence="7">The sequence shown here is derived from an EMBL/GenBank/DDBJ whole genome shotgun (WGS) entry which is preliminary data.</text>
</comment>
<dbReference type="EMBL" id="BAAAHP010000039">
    <property type="protein sequence ID" value="GAA0928430.1"/>
    <property type="molecule type" value="Genomic_DNA"/>
</dbReference>
<reference evidence="7 8" key="1">
    <citation type="journal article" date="2019" name="Int. J. Syst. Evol. Microbiol.">
        <title>The Global Catalogue of Microorganisms (GCM) 10K type strain sequencing project: providing services to taxonomists for standard genome sequencing and annotation.</title>
        <authorList>
            <consortium name="The Broad Institute Genomics Platform"/>
            <consortium name="The Broad Institute Genome Sequencing Center for Infectious Disease"/>
            <person name="Wu L."/>
            <person name="Ma J."/>
        </authorList>
    </citation>
    <scope>NUCLEOTIDE SEQUENCE [LARGE SCALE GENOMIC DNA]</scope>
    <source>
        <strain evidence="7 8">JCM 11117</strain>
    </source>
</reference>
<sequence length="323" mass="34342">MDESPLLAVLAPRLRHFTAVARTEHMTRAADAIGVPQSTLSRGIARLEHDLGVALFVRAGRAVRLTRAGRTLLRHAERAVAELDAAAREIVTDADAVRGRVALGFLHTFGAEAVPRLLREFRRTHPDVRFDLAQGGNDAIIQRLRAGEVDVCVTSPLPSDPALVSAPMYDQELRLVVPVDHPLADRRAGLPLAAAAGAQFVGYRPGFGLRSLTEAWCREAGFVPRMAFEGEDGETLRGLVGAGLGVALLAPSTHVTPGVVELPVTEPRTTRTVGAVWVAERQAGPAVRVFRDFLLRSGPALLAPSAADAPAGSGKPHSGPLRP</sequence>
<dbReference type="CDD" id="cd08434">
    <property type="entry name" value="PBP2_GltC_like"/>
    <property type="match status" value="1"/>
</dbReference>
<evidence type="ECO:0000256" key="3">
    <source>
        <dbReference type="ARBA" id="ARBA00023125"/>
    </source>
</evidence>
<dbReference type="InterPro" id="IPR036390">
    <property type="entry name" value="WH_DNA-bd_sf"/>
</dbReference>
<evidence type="ECO:0000259" key="6">
    <source>
        <dbReference type="PROSITE" id="PS50931"/>
    </source>
</evidence>
<dbReference type="PRINTS" id="PR00039">
    <property type="entry name" value="HTHLYSR"/>
</dbReference>
<dbReference type="Gene3D" id="3.40.190.290">
    <property type="match status" value="1"/>
</dbReference>
<dbReference type="InterPro" id="IPR000847">
    <property type="entry name" value="LysR_HTH_N"/>
</dbReference>
<dbReference type="InterPro" id="IPR005119">
    <property type="entry name" value="LysR_subst-bd"/>
</dbReference>
<keyword evidence="3" id="KW-0238">DNA-binding</keyword>
<gene>
    <name evidence="7" type="ORF">GCM10009559_14830</name>
</gene>
<feature type="compositionally biased region" description="Low complexity" evidence="5">
    <location>
        <begin position="304"/>
        <end position="314"/>
    </location>
</feature>
<feature type="domain" description="HTH lysR-type" evidence="6">
    <location>
        <begin position="14"/>
        <end position="66"/>
    </location>
</feature>
<keyword evidence="8" id="KW-1185">Reference proteome</keyword>
<protein>
    <submittedName>
        <fullName evidence="7">LysR family transcriptional regulator</fullName>
    </submittedName>
</protein>
<evidence type="ECO:0000256" key="5">
    <source>
        <dbReference type="SAM" id="MobiDB-lite"/>
    </source>
</evidence>
<dbReference type="PANTHER" id="PTHR30346">
    <property type="entry name" value="TRANSCRIPTIONAL DUAL REGULATOR HCAR-RELATED"/>
    <property type="match status" value="1"/>
</dbReference>
<proteinExistence type="inferred from homology"/>
<dbReference type="Pfam" id="PF00126">
    <property type="entry name" value="HTH_1"/>
    <property type="match status" value="1"/>
</dbReference>
<dbReference type="PANTHER" id="PTHR30346:SF28">
    <property type="entry name" value="HTH-TYPE TRANSCRIPTIONAL REGULATOR CYNR"/>
    <property type="match status" value="1"/>
</dbReference>
<dbReference type="PROSITE" id="PS50931">
    <property type="entry name" value="HTH_LYSR"/>
    <property type="match status" value="1"/>
</dbReference>
<keyword evidence="2" id="KW-0805">Transcription regulation</keyword>
<evidence type="ECO:0000313" key="7">
    <source>
        <dbReference type="EMBL" id="GAA0928430.1"/>
    </source>
</evidence>
<dbReference type="Gene3D" id="1.10.10.10">
    <property type="entry name" value="Winged helix-like DNA-binding domain superfamily/Winged helix DNA-binding domain"/>
    <property type="match status" value="1"/>
</dbReference>
<evidence type="ECO:0000313" key="8">
    <source>
        <dbReference type="Proteomes" id="UP001499967"/>
    </source>
</evidence>
<keyword evidence="4" id="KW-0804">Transcription</keyword>
<dbReference type="RefSeq" id="WP_343940337.1">
    <property type="nucleotide sequence ID" value="NZ_BAAAHP010000039.1"/>
</dbReference>